<proteinExistence type="predicted"/>
<organism evidence="1 2">
    <name type="scientific">Brachionus plicatilis</name>
    <name type="common">Marine rotifer</name>
    <name type="synonym">Brachionus muelleri</name>
    <dbReference type="NCBI Taxonomy" id="10195"/>
    <lineage>
        <taxon>Eukaryota</taxon>
        <taxon>Metazoa</taxon>
        <taxon>Spiralia</taxon>
        <taxon>Gnathifera</taxon>
        <taxon>Rotifera</taxon>
        <taxon>Eurotatoria</taxon>
        <taxon>Monogononta</taxon>
        <taxon>Pseudotrocha</taxon>
        <taxon>Ploima</taxon>
        <taxon>Brachionidae</taxon>
        <taxon>Brachionus</taxon>
    </lineage>
</organism>
<dbReference type="Proteomes" id="UP000276133">
    <property type="component" value="Unassembled WGS sequence"/>
</dbReference>
<protein>
    <submittedName>
        <fullName evidence="1">Uncharacterized protein</fullName>
    </submittedName>
</protein>
<gene>
    <name evidence="1" type="ORF">BpHYR1_034998</name>
</gene>
<sequence length="76" mass="8914">MRTKTDCKQTQNYDHAILLSLFGISKNNKNETLILVHYALIIFHLLNSSAEFKFHINWIKGQIRFVPLTEIKNIDL</sequence>
<evidence type="ECO:0000313" key="1">
    <source>
        <dbReference type="EMBL" id="RNA19847.1"/>
    </source>
</evidence>
<accession>A0A3M7R8G9</accession>
<comment type="caution">
    <text evidence="1">The sequence shown here is derived from an EMBL/GenBank/DDBJ whole genome shotgun (WGS) entry which is preliminary data.</text>
</comment>
<dbReference type="AlphaFoldDB" id="A0A3M7R8G9"/>
<name>A0A3M7R8G9_BRAPC</name>
<keyword evidence="2" id="KW-1185">Reference proteome</keyword>
<dbReference type="EMBL" id="REGN01003970">
    <property type="protein sequence ID" value="RNA19847.1"/>
    <property type="molecule type" value="Genomic_DNA"/>
</dbReference>
<evidence type="ECO:0000313" key="2">
    <source>
        <dbReference type="Proteomes" id="UP000276133"/>
    </source>
</evidence>
<reference evidence="1 2" key="1">
    <citation type="journal article" date="2018" name="Sci. Rep.">
        <title>Genomic signatures of local adaptation to the degree of environmental predictability in rotifers.</title>
        <authorList>
            <person name="Franch-Gras L."/>
            <person name="Hahn C."/>
            <person name="Garcia-Roger E.M."/>
            <person name="Carmona M.J."/>
            <person name="Serra M."/>
            <person name="Gomez A."/>
        </authorList>
    </citation>
    <scope>NUCLEOTIDE SEQUENCE [LARGE SCALE GENOMIC DNA]</scope>
    <source>
        <strain evidence="1">HYR1</strain>
    </source>
</reference>